<evidence type="ECO:0000256" key="2">
    <source>
        <dbReference type="ARBA" id="ARBA00007274"/>
    </source>
</evidence>
<evidence type="ECO:0000256" key="7">
    <source>
        <dbReference type="ARBA" id="ARBA00023192"/>
    </source>
</evidence>
<comment type="pathway">
    <text evidence="1">Amino-acid biosynthesis; L-cysteine biosynthesis; L-cysteine from L-serine: step 1/2.</text>
</comment>
<comment type="catalytic activity">
    <reaction evidence="9 10">
        <text>L-serine + acetyl-CoA = O-acetyl-L-serine + CoA</text>
        <dbReference type="Rhea" id="RHEA:24560"/>
        <dbReference type="ChEBI" id="CHEBI:33384"/>
        <dbReference type="ChEBI" id="CHEBI:57287"/>
        <dbReference type="ChEBI" id="CHEBI:57288"/>
        <dbReference type="ChEBI" id="CHEBI:58340"/>
        <dbReference type="EC" id="2.3.1.30"/>
    </reaction>
</comment>
<proteinExistence type="inferred from homology"/>
<evidence type="ECO:0000256" key="9">
    <source>
        <dbReference type="ARBA" id="ARBA00049486"/>
    </source>
</evidence>
<keyword evidence="12" id="KW-1185">Reference proteome</keyword>
<protein>
    <recommendedName>
        <fullName evidence="4 10">Serine acetyltransferase</fullName>
        <ecNumber evidence="3 10">2.3.1.30</ecNumber>
    </recommendedName>
</protein>
<dbReference type="InterPro" id="IPR053376">
    <property type="entry name" value="Serine_acetyltransferase"/>
</dbReference>
<dbReference type="SUPFAM" id="SSF51161">
    <property type="entry name" value="Trimeric LpxA-like enzymes"/>
    <property type="match status" value="1"/>
</dbReference>
<dbReference type="RefSeq" id="WP_235803464.1">
    <property type="nucleotide sequence ID" value="NZ_AZFQ01000053.1"/>
</dbReference>
<dbReference type="InterPro" id="IPR001451">
    <property type="entry name" value="Hexapep"/>
</dbReference>
<dbReference type="NCBIfam" id="TIGR01172">
    <property type="entry name" value="cysE"/>
    <property type="match status" value="1"/>
</dbReference>
<dbReference type="PANTHER" id="PTHR42811">
    <property type="entry name" value="SERINE ACETYLTRANSFERASE"/>
    <property type="match status" value="1"/>
</dbReference>
<keyword evidence="7" id="KW-0198">Cysteine biosynthesis</keyword>
<evidence type="ECO:0000256" key="4">
    <source>
        <dbReference type="ARBA" id="ARBA00018522"/>
    </source>
</evidence>
<evidence type="ECO:0000256" key="8">
    <source>
        <dbReference type="ARBA" id="ARBA00023315"/>
    </source>
</evidence>
<dbReference type="STRING" id="1423801.FD50_GL001798"/>
<dbReference type="InterPro" id="IPR045304">
    <property type="entry name" value="LbH_SAT"/>
</dbReference>
<dbReference type="FunFam" id="2.160.10.10:FF:000007">
    <property type="entry name" value="Serine acetyltransferase"/>
    <property type="match status" value="1"/>
</dbReference>
<evidence type="ECO:0000256" key="1">
    <source>
        <dbReference type="ARBA" id="ARBA00004876"/>
    </source>
</evidence>
<evidence type="ECO:0000313" key="11">
    <source>
        <dbReference type="EMBL" id="KRL97241.1"/>
    </source>
</evidence>
<dbReference type="InterPro" id="IPR011004">
    <property type="entry name" value="Trimer_LpxA-like_sf"/>
</dbReference>
<evidence type="ECO:0000256" key="6">
    <source>
        <dbReference type="ARBA" id="ARBA00022679"/>
    </source>
</evidence>
<keyword evidence="6 10" id="KW-0808">Transferase</keyword>
<dbReference type="Gene3D" id="1.10.3130.10">
    <property type="entry name" value="serine acetyltransferase, domain 1"/>
    <property type="match status" value="1"/>
</dbReference>
<comment type="similarity">
    <text evidence="2 10">Belongs to the transferase hexapeptide repeat family.</text>
</comment>
<dbReference type="EMBL" id="AZFQ01000053">
    <property type="protein sequence ID" value="KRL97241.1"/>
    <property type="molecule type" value="Genomic_DNA"/>
</dbReference>
<accession>A0A0R1UVI8</accession>
<reference evidence="11 12" key="1">
    <citation type="journal article" date="2015" name="Genome Announc.">
        <title>Expanding the biotechnology potential of lactobacilli through comparative genomics of 213 strains and associated genera.</title>
        <authorList>
            <person name="Sun Z."/>
            <person name="Harris H.M."/>
            <person name="McCann A."/>
            <person name="Guo C."/>
            <person name="Argimon S."/>
            <person name="Zhang W."/>
            <person name="Yang X."/>
            <person name="Jeffery I.B."/>
            <person name="Cooney J.C."/>
            <person name="Kagawa T.F."/>
            <person name="Liu W."/>
            <person name="Song Y."/>
            <person name="Salvetti E."/>
            <person name="Wrobel A."/>
            <person name="Rasinkangas P."/>
            <person name="Parkhill J."/>
            <person name="Rea M.C."/>
            <person name="O'Sullivan O."/>
            <person name="Ritari J."/>
            <person name="Douillard F.P."/>
            <person name="Paul Ross R."/>
            <person name="Yang R."/>
            <person name="Briner A.E."/>
            <person name="Felis G.E."/>
            <person name="de Vos W.M."/>
            <person name="Barrangou R."/>
            <person name="Klaenhammer T.R."/>
            <person name="Caufield P.W."/>
            <person name="Cui Y."/>
            <person name="Zhang H."/>
            <person name="O'Toole P.W."/>
        </authorList>
    </citation>
    <scope>NUCLEOTIDE SEQUENCE [LARGE SCALE GENOMIC DNA]</scope>
    <source>
        <strain evidence="11 12">DSM 16230</strain>
    </source>
</reference>
<dbReference type="NCBIfam" id="NF041874">
    <property type="entry name" value="EPS_EpsC"/>
    <property type="match status" value="1"/>
</dbReference>
<keyword evidence="8 10" id="KW-0012">Acyltransferase</keyword>
<dbReference type="Pfam" id="PF00132">
    <property type="entry name" value="Hexapep"/>
    <property type="match status" value="1"/>
</dbReference>
<evidence type="ECO:0000313" key="12">
    <source>
        <dbReference type="Proteomes" id="UP000051166"/>
    </source>
</evidence>
<evidence type="ECO:0000256" key="10">
    <source>
        <dbReference type="PIRNR" id="PIRNR000441"/>
    </source>
</evidence>
<gene>
    <name evidence="11" type="ORF">FD50_GL001798</name>
</gene>
<dbReference type="CDD" id="cd03354">
    <property type="entry name" value="LbH_SAT"/>
    <property type="match status" value="1"/>
</dbReference>
<dbReference type="InterPro" id="IPR005881">
    <property type="entry name" value="Ser_O-AcTrfase"/>
</dbReference>
<dbReference type="GO" id="GO:0009001">
    <property type="term" value="F:serine O-acetyltransferase activity"/>
    <property type="evidence" value="ECO:0007669"/>
    <property type="project" value="UniProtKB-EC"/>
</dbReference>
<evidence type="ECO:0000256" key="3">
    <source>
        <dbReference type="ARBA" id="ARBA00013266"/>
    </source>
</evidence>
<dbReference type="GO" id="GO:0006535">
    <property type="term" value="P:cysteine biosynthetic process from serine"/>
    <property type="evidence" value="ECO:0007669"/>
    <property type="project" value="InterPro"/>
</dbReference>
<dbReference type="EC" id="2.3.1.30" evidence="3 10"/>
<dbReference type="Gene3D" id="2.160.10.10">
    <property type="entry name" value="Hexapeptide repeat proteins"/>
    <property type="match status" value="1"/>
</dbReference>
<sequence>MEFKTYLKHKCSFKKIRLLREEVKMIRAYDPAVTSTAEVLLTYSGLHAVWLYRLSHHLWCRHHCLSAQLVTQISRLFTGVEIHPGAKIGKRLLIDHGTGIVIGETAEIGNDVVLYHGVTLGSIANHGSSRHPKIGNRVFIGAGATILGAVTINDDVKVGAAAVVLHDVPAGKTIVGNPGHIC</sequence>
<dbReference type="UniPathway" id="UPA00136">
    <property type="reaction ID" value="UER00199"/>
</dbReference>
<dbReference type="PIRSF" id="PIRSF000441">
    <property type="entry name" value="CysE"/>
    <property type="match status" value="1"/>
</dbReference>
<dbReference type="GeneID" id="98309039"/>
<organism evidence="11 12">
    <name type="scientific">Liquorilactobacillus satsumensis DSM 16230 = JCM 12392</name>
    <dbReference type="NCBI Taxonomy" id="1423801"/>
    <lineage>
        <taxon>Bacteria</taxon>
        <taxon>Bacillati</taxon>
        <taxon>Bacillota</taxon>
        <taxon>Bacilli</taxon>
        <taxon>Lactobacillales</taxon>
        <taxon>Lactobacillaceae</taxon>
        <taxon>Liquorilactobacillus</taxon>
    </lineage>
</organism>
<evidence type="ECO:0000256" key="5">
    <source>
        <dbReference type="ARBA" id="ARBA00022605"/>
    </source>
</evidence>
<name>A0A0R1UVI8_9LACO</name>
<dbReference type="Proteomes" id="UP000051166">
    <property type="component" value="Unassembled WGS sequence"/>
</dbReference>
<dbReference type="AlphaFoldDB" id="A0A0R1UVI8"/>
<comment type="caution">
    <text evidence="11">The sequence shown here is derived from an EMBL/GenBank/DDBJ whole genome shotgun (WGS) entry which is preliminary data.</text>
</comment>
<dbReference type="InterPro" id="IPR042122">
    <property type="entry name" value="Ser_AcTrfase_N_sf"/>
</dbReference>
<keyword evidence="5" id="KW-0028">Amino-acid biosynthesis</keyword>
<dbReference type="PATRIC" id="fig|1423801.4.peg.1838"/>
<dbReference type="GO" id="GO:0005737">
    <property type="term" value="C:cytoplasm"/>
    <property type="evidence" value="ECO:0007669"/>
    <property type="project" value="InterPro"/>
</dbReference>